<dbReference type="InterPro" id="IPR019127">
    <property type="entry name" value="Exosortase"/>
</dbReference>
<dbReference type="NCBIfam" id="TIGR02602">
    <property type="entry name" value="8TM_EpsH"/>
    <property type="match status" value="1"/>
</dbReference>
<evidence type="ECO:0000256" key="8">
    <source>
        <dbReference type="SAM" id="Phobius"/>
    </source>
</evidence>
<protein>
    <submittedName>
        <fullName evidence="10">EpsI family protein</fullName>
    </submittedName>
</protein>
<keyword evidence="7 8" id="KW-0472">Membrane</keyword>
<dbReference type="Pfam" id="PF11984">
    <property type="entry name" value="DUF3485"/>
    <property type="match status" value="1"/>
</dbReference>
<keyword evidence="2" id="KW-1003">Cell membrane</keyword>
<accession>A0A1L3JBD7</accession>
<dbReference type="Proteomes" id="UP000242561">
    <property type="component" value="Chromosome"/>
</dbReference>
<dbReference type="OrthoDB" id="9797363at2"/>
<feature type="transmembrane region" description="Helical" evidence="8">
    <location>
        <begin position="208"/>
        <end position="233"/>
    </location>
</feature>
<feature type="transmembrane region" description="Helical" evidence="8">
    <location>
        <begin position="65"/>
        <end position="84"/>
    </location>
</feature>
<dbReference type="Pfam" id="PF09721">
    <property type="entry name" value="Exosortase_EpsH"/>
    <property type="match status" value="1"/>
</dbReference>
<dbReference type="KEGG" id="sphl:LPB140_06255"/>
<dbReference type="NCBIfam" id="TIGR04178">
    <property type="entry name" value="exo_archaeo"/>
    <property type="match status" value="1"/>
</dbReference>
<evidence type="ECO:0000256" key="3">
    <source>
        <dbReference type="ARBA" id="ARBA00022670"/>
    </source>
</evidence>
<organism evidence="10 11">
    <name type="scientific">Sphingorhabdus lutea</name>
    <dbReference type="NCBI Taxonomy" id="1913578"/>
    <lineage>
        <taxon>Bacteria</taxon>
        <taxon>Pseudomonadati</taxon>
        <taxon>Pseudomonadota</taxon>
        <taxon>Alphaproteobacteria</taxon>
        <taxon>Sphingomonadales</taxon>
        <taxon>Sphingomonadaceae</taxon>
        <taxon>Sphingorhabdus</taxon>
    </lineage>
</organism>
<evidence type="ECO:0000256" key="7">
    <source>
        <dbReference type="ARBA" id="ARBA00023136"/>
    </source>
</evidence>
<comment type="subcellular location">
    <subcellularLocation>
        <location evidence="1">Cell membrane</location>
        <topology evidence="1">Multi-pass membrane protein</topology>
    </subcellularLocation>
</comment>
<dbReference type="STRING" id="1913578.LPB140_06255"/>
<name>A0A1L3JBD7_9SPHN</name>
<dbReference type="NCBIfam" id="TIGR03109">
    <property type="entry name" value="exosort_XrtA"/>
    <property type="match status" value="1"/>
</dbReference>
<dbReference type="EMBL" id="CP018154">
    <property type="protein sequence ID" value="APG62457.1"/>
    <property type="molecule type" value="Genomic_DNA"/>
</dbReference>
<evidence type="ECO:0000313" key="11">
    <source>
        <dbReference type="Proteomes" id="UP000242561"/>
    </source>
</evidence>
<sequence length="501" mass="55689">MTAARHHHILIGLFIIISVLFFPDITDMFGIWWNSSTFNHCLLLLPILAWLYHQRRDDLAKISPKFGWISLPYITLAGAIWLIGDAADLAIARQLSVIMMFQGAVILAWGVERGLALSFPIFYAFFLLPFGEEFVGPLQIITADICMFLLNLFGIPAHLDGIYISTTFGLFRVAEACSGVKFLVAMIAYGALVGNLCFFSWFRRAAFMVAAIIISILANGVRAWGTIIIAKYWGAEAATGMDHLIFGWVFFAIIIGILMAVSWKFFDRKVDDPLVNHGRVAKYAAYLHWPKLSPITGAILTSIILMTPISWSYFSGQRMSETPATIILPEIIGWTRSNAAMEQPWSPIYHAPSHRLDGRYVDEKGNVADLTIIVYDKQAEDRELIAFGQGAIGENSIWSWVGTPSYPFDAKAERIISQSADWPSARQIITFYHVNGVTSGNILQIKLATMKARLFAGNEQAVAIIISVEEKAGRDNKLILQKFVKALGPIDKLAMQMAGTG</sequence>
<keyword evidence="5" id="KW-0378">Hydrolase</keyword>
<evidence type="ECO:0000256" key="2">
    <source>
        <dbReference type="ARBA" id="ARBA00022475"/>
    </source>
</evidence>
<feature type="transmembrane region" description="Helical" evidence="8">
    <location>
        <begin position="7"/>
        <end position="25"/>
    </location>
</feature>
<dbReference type="InterPro" id="IPR026392">
    <property type="entry name" value="Exo/Archaeosortase_dom"/>
</dbReference>
<evidence type="ECO:0000256" key="5">
    <source>
        <dbReference type="ARBA" id="ARBA00022801"/>
    </source>
</evidence>
<evidence type="ECO:0000259" key="9">
    <source>
        <dbReference type="Pfam" id="PF11984"/>
    </source>
</evidence>
<dbReference type="InterPro" id="IPR017540">
    <property type="entry name" value="Exosortase-1"/>
</dbReference>
<feature type="transmembrane region" description="Helical" evidence="8">
    <location>
        <begin position="114"/>
        <end position="131"/>
    </location>
</feature>
<feature type="transmembrane region" description="Helical" evidence="8">
    <location>
        <begin position="245"/>
        <end position="266"/>
    </location>
</feature>
<dbReference type="GO" id="GO:0006508">
    <property type="term" value="P:proteolysis"/>
    <property type="evidence" value="ECO:0007669"/>
    <property type="project" value="UniProtKB-KW"/>
</dbReference>
<evidence type="ECO:0000256" key="1">
    <source>
        <dbReference type="ARBA" id="ARBA00004651"/>
    </source>
</evidence>
<dbReference type="GO" id="GO:0008233">
    <property type="term" value="F:peptidase activity"/>
    <property type="evidence" value="ECO:0007669"/>
    <property type="project" value="UniProtKB-KW"/>
</dbReference>
<keyword evidence="11" id="KW-1185">Reference proteome</keyword>
<dbReference type="InterPro" id="IPR013426">
    <property type="entry name" value="EpsH-like"/>
</dbReference>
<proteinExistence type="predicted"/>
<evidence type="ECO:0000256" key="6">
    <source>
        <dbReference type="ARBA" id="ARBA00022989"/>
    </source>
</evidence>
<evidence type="ECO:0000313" key="10">
    <source>
        <dbReference type="EMBL" id="APG62457.1"/>
    </source>
</evidence>
<dbReference type="AlphaFoldDB" id="A0A1L3JBD7"/>
<dbReference type="RefSeq" id="WP_072559111.1">
    <property type="nucleotide sequence ID" value="NZ_CP018154.1"/>
</dbReference>
<feature type="transmembrane region" description="Helical" evidence="8">
    <location>
        <begin position="137"/>
        <end position="159"/>
    </location>
</feature>
<gene>
    <name evidence="10" type="ORF">LPB140_06255</name>
</gene>
<evidence type="ECO:0000256" key="4">
    <source>
        <dbReference type="ARBA" id="ARBA00022692"/>
    </source>
</evidence>
<feature type="transmembrane region" description="Helical" evidence="8">
    <location>
        <begin position="295"/>
        <end position="314"/>
    </location>
</feature>
<feature type="transmembrane region" description="Helical" evidence="8">
    <location>
        <begin position="31"/>
        <end position="53"/>
    </location>
</feature>
<keyword evidence="4 8" id="KW-0812">Transmembrane</keyword>
<dbReference type="InterPro" id="IPR014263">
    <property type="entry name" value="Methanolan_biosynth_EpsI"/>
</dbReference>
<feature type="transmembrane region" description="Helical" evidence="8">
    <location>
        <begin position="180"/>
        <end position="202"/>
    </location>
</feature>
<keyword evidence="6 8" id="KW-1133">Transmembrane helix</keyword>
<reference evidence="10 11" key="1">
    <citation type="submission" date="2016-11" db="EMBL/GenBank/DDBJ databases">
        <title>Sphingorhabdus sp. LPB0140, isolated from marine environment.</title>
        <authorList>
            <person name="Kim E."/>
            <person name="Yi H."/>
        </authorList>
    </citation>
    <scope>NUCLEOTIDE SEQUENCE [LARGE SCALE GENOMIC DNA]</scope>
    <source>
        <strain evidence="10 11">LPB0140</strain>
    </source>
</reference>
<feature type="domain" description="Methanolan biosynthesis EpsI" evidence="9">
    <location>
        <begin position="304"/>
        <end position="489"/>
    </location>
</feature>
<dbReference type="NCBIfam" id="TIGR02914">
    <property type="entry name" value="EpsI_fam"/>
    <property type="match status" value="1"/>
</dbReference>
<keyword evidence="3" id="KW-0645">Protease</keyword>
<dbReference type="GO" id="GO:0005886">
    <property type="term" value="C:plasma membrane"/>
    <property type="evidence" value="ECO:0007669"/>
    <property type="project" value="UniProtKB-SubCell"/>
</dbReference>